<feature type="region of interest" description="Disordered" evidence="7">
    <location>
        <begin position="46"/>
        <end position="70"/>
    </location>
</feature>
<name>A0ABM3GK21_NEOLC</name>
<protein>
    <submittedName>
        <fullName evidence="11">Glutamic acid-rich protein isoform X5</fullName>
    </submittedName>
</protein>
<feature type="compositionally biased region" description="Basic and acidic residues" evidence="7">
    <location>
        <begin position="357"/>
        <end position="367"/>
    </location>
</feature>
<dbReference type="Proteomes" id="UP000829291">
    <property type="component" value="Chromosome 7"/>
</dbReference>
<evidence type="ECO:0000256" key="5">
    <source>
        <dbReference type="ARBA" id="ARBA00022989"/>
    </source>
</evidence>
<dbReference type="RefSeq" id="XP_046600622.1">
    <property type="nucleotide sequence ID" value="XM_046744666.1"/>
</dbReference>
<feature type="compositionally biased region" description="Basic and acidic residues" evidence="7">
    <location>
        <begin position="469"/>
        <end position="479"/>
    </location>
</feature>
<keyword evidence="6 8" id="KW-0472">Membrane</keyword>
<feature type="compositionally biased region" description="Acidic residues" evidence="7">
    <location>
        <begin position="398"/>
        <end position="468"/>
    </location>
</feature>
<dbReference type="Pfam" id="PF15361">
    <property type="entry name" value="RIC3"/>
    <property type="match status" value="1"/>
</dbReference>
<evidence type="ECO:0000259" key="9">
    <source>
        <dbReference type="Pfam" id="PF15361"/>
    </source>
</evidence>
<accession>A0ABM3GK21</accession>
<feature type="region of interest" description="Disordered" evidence="7">
    <location>
        <begin position="385"/>
        <end position="479"/>
    </location>
</feature>
<comment type="subcellular location">
    <subcellularLocation>
        <location evidence="1">Endoplasmic reticulum membrane</location>
    </subcellularLocation>
</comment>
<dbReference type="InterPro" id="IPR032763">
    <property type="entry name" value="RIC3_N"/>
</dbReference>
<evidence type="ECO:0000256" key="3">
    <source>
        <dbReference type="ARBA" id="ARBA00022692"/>
    </source>
</evidence>
<feature type="transmembrane region" description="Helical" evidence="8">
    <location>
        <begin position="119"/>
        <end position="137"/>
    </location>
</feature>
<organism evidence="10 11">
    <name type="scientific">Neodiprion lecontei</name>
    <name type="common">Redheaded pine sawfly</name>
    <dbReference type="NCBI Taxonomy" id="441921"/>
    <lineage>
        <taxon>Eukaryota</taxon>
        <taxon>Metazoa</taxon>
        <taxon>Ecdysozoa</taxon>
        <taxon>Arthropoda</taxon>
        <taxon>Hexapoda</taxon>
        <taxon>Insecta</taxon>
        <taxon>Pterygota</taxon>
        <taxon>Neoptera</taxon>
        <taxon>Endopterygota</taxon>
        <taxon>Hymenoptera</taxon>
        <taxon>Tenthredinoidea</taxon>
        <taxon>Diprionidae</taxon>
        <taxon>Diprioninae</taxon>
        <taxon>Neodiprion</taxon>
    </lineage>
</organism>
<feature type="transmembrane region" description="Helical" evidence="8">
    <location>
        <begin position="12"/>
        <end position="32"/>
    </location>
</feature>
<evidence type="ECO:0000256" key="7">
    <source>
        <dbReference type="SAM" id="MobiDB-lite"/>
    </source>
</evidence>
<feature type="region of interest" description="Disordered" evidence="7">
    <location>
        <begin position="337"/>
        <end position="373"/>
    </location>
</feature>
<keyword evidence="3 8" id="KW-0812">Transmembrane</keyword>
<evidence type="ECO:0000256" key="4">
    <source>
        <dbReference type="ARBA" id="ARBA00022824"/>
    </source>
</evidence>
<proteinExistence type="inferred from homology"/>
<feature type="domain" description="Resistance to inhibitors of cholinesterase protein 3 N-terminal" evidence="9">
    <location>
        <begin position="21"/>
        <end position="156"/>
    </location>
</feature>
<evidence type="ECO:0000256" key="2">
    <source>
        <dbReference type="ARBA" id="ARBA00008538"/>
    </source>
</evidence>
<reference evidence="11" key="1">
    <citation type="submission" date="2025-08" db="UniProtKB">
        <authorList>
            <consortium name="RefSeq"/>
        </authorList>
    </citation>
    <scope>IDENTIFICATION</scope>
    <source>
        <tissue evidence="11">Thorax and Abdomen</tissue>
    </source>
</reference>
<keyword evidence="10" id="KW-1185">Reference proteome</keyword>
<dbReference type="PANTHER" id="PTHR21723">
    <property type="entry name" value="RESISTANCE TO INHIBITORS OF CHOLINESTERASE PROTEIN 3 RIC3"/>
    <property type="match status" value="1"/>
</dbReference>
<evidence type="ECO:0000313" key="10">
    <source>
        <dbReference type="Proteomes" id="UP000829291"/>
    </source>
</evidence>
<keyword evidence="5 8" id="KW-1133">Transmembrane helix</keyword>
<sequence>MAETSEFGPRKTIFILAIVAGCFAVLWPRIFYPMITSSVISHPAPSDGSGIIKQERRTPPHAGGLHPAMRERGRAIPSSHIVPKITDRPDHIAVPKMRPPMGGAGHVVPPPKGNGTMGIIMPLYTLGIVLFFLYTIVKVLRKNADSDVPNDYPVGTAETEFRKMVFSPETLTSAVTGTLYRQKKERSPSLPRPAPTLEELKALDAAPKSNGLAGAGFISKETLAYSQLEINSDKEIENIDDSSPTVKVVGMEMTASCKDGQKWSRPSTPVVSAVQSHSEQDKIPPKPIYLEGALPSQCELLVTDSETQAEESNVDVQAPIVLSGKMTLSLISLDQISSNPGSDDQVKENGVDATTCENDKQDGKEGEIGGAGEAKVTANNVQVNGIEGVRGKAITREEVEEAEKVDEYEEYRAEEEDSEGEDEDEEQEVEVEEEEVEVEEEEDEVEEEEVEEEEVEEEEEEDEDVEEQDGVKKNEKMRK</sequence>
<evidence type="ECO:0000256" key="8">
    <source>
        <dbReference type="SAM" id="Phobius"/>
    </source>
</evidence>
<dbReference type="InterPro" id="IPR026160">
    <property type="entry name" value="Ric3"/>
</dbReference>
<dbReference type="PANTHER" id="PTHR21723:SF3">
    <property type="entry name" value="PROTEIN RIC-3"/>
    <property type="match status" value="1"/>
</dbReference>
<evidence type="ECO:0000256" key="6">
    <source>
        <dbReference type="ARBA" id="ARBA00023136"/>
    </source>
</evidence>
<evidence type="ECO:0000313" key="11">
    <source>
        <dbReference type="RefSeq" id="XP_046600622.1"/>
    </source>
</evidence>
<keyword evidence="4" id="KW-0256">Endoplasmic reticulum</keyword>
<gene>
    <name evidence="11" type="primary">LOC107218047</name>
</gene>
<comment type="similarity">
    <text evidence="2">Belongs to the ric-3 family.</text>
</comment>
<evidence type="ECO:0000256" key="1">
    <source>
        <dbReference type="ARBA" id="ARBA00004586"/>
    </source>
</evidence>
<dbReference type="GeneID" id="107218047"/>